<dbReference type="AlphaFoldDB" id="A0A0P0RJR0"/>
<name>A0A0P0RJR0_9BURK</name>
<gene>
    <name evidence="1" type="ORF">K788_0000081</name>
</gene>
<dbReference type="Proteomes" id="UP000019146">
    <property type="component" value="Chromosome 2"/>
</dbReference>
<evidence type="ECO:0000313" key="1">
    <source>
        <dbReference type="EMBL" id="ALL68915.1"/>
    </source>
</evidence>
<dbReference type="GeneID" id="69972557"/>
<proteinExistence type="predicted"/>
<protein>
    <submittedName>
        <fullName evidence="1">Uncharacterized protein</fullName>
    </submittedName>
</protein>
<dbReference type="RefSeq" id="WP_035997216.1">
    <property type="nucleotide sequence ID" value="NZ_CP012747.1"/>
</dbReference>
<dbReference type="EMBL" id="CP012747">
    <property type="protein sequence ID" value="ALL68915.1"/>
    <property type="molecule type" value="Genomic_DNA"/>
</dbReference>
<sequence>MNAQSVLGIIHAQELLIVSLIRALPPGERRKVSDEFQDQVELAEAPHLSAGHDREMTEAFKAHIRKLSILLASCN</sequence>
<evidence type="ECO:0000313" key="2">
    <source>
        <dbReference type="Proteomes" id="UP000019146"/>
    </source>
</evidence>
<accession>A0A0P0RJR0</accession>
<organism evidence="1 2">
    <name type="scientific">Paraburkholderia caribensis MBA4</name>
    <dbReference type="NCBI Taxonomy" id="1323664"/>
    <lineage>
        <taxon>Bacteria</taxon>
        <taxon>Pseudomonadati</taxon>
        <taxon>Pseudomonadota</taxon>
        <taxon>Betaproteobacteria</taxon>
        <taxon>Burkholderiales</taxon>
        <taxon>Burkholderiaceae</taxon>
        <taxon>Paraburkholderia</taxon>
    </lineage>
</organism>
<reference evidence="1 2" key="1">
    <citation type="journal article" date="2014" name="Genome Announc.">
        <title>Draft Genome Sequence of the Haloacid-Degrading Burkholderia caribensis Strain MBA4.</title>
        <authorList>
            <person name="Pan Y."/>
            <person name="Kong K.F."/>
            <person name="Tsang J.S."/>
        </authorList>
    </citation>
    <scope>NUCLEOTIDE SEQUENCE [LARGE SCALE GENOMIC DNA]</scope>
    <source>
        <strain evidence="1 2">MBA4</strain>
    </source>
</reference>
<dbReference type="KEGG" id="bcai:K788_0000081"/>